<comment type="function">
    <text evidence="13">Dol-P-Glc:Glc(2)Man(9)GlcNAc(2)-PP-Dol alpha-1,2-glucosyltransferase that operates in the biosynthetic pathway of dolichol-linked oligosaccharides, the glycan precursors employed in protein asparagine (N)-glycosylation. The assembly of dolichol-linked oligosaccharides begins on the cytosolic side of the endoplasmic reticulum membrane and finishes in its lumen. The sequential addition of sugars to dolichol pyrophosphate produces dolichol-linked oligosaccharides containing fourteen sugars, including two GlcNAcs, nine mannoses and three glucoses. Once assembled, the oligosaccharide is transferred from the lipid to nascent proteins by oligosaccharyltransferases. In the lumen of the endoplasmic reticulum, adds the third and last glucose residue from dolichyl phosphate glucose (Dol-P-Glc) onto the lipid-linked oligosaccharide intermediate Glc(2)Man(9)GlcNAc(2)-PP-Dol to produce Glc(3)Man(9)GlcNAc(2)-PP-Dol.</text>
</comment>
<evidence type="ECO:0000256" key="1">
    <source>
        <dbReference type="ARBA" id="ARBA00004477"/>
    </source>
</evidence>
<evidence type="ECO:0000256" key="4">
    <source>
        <dbReference type="ARBA" id="ARBA00011967"/>
    </source>
</evidence>
<evidence type="ECO:0000256" key="3">
    <source>
        <dbReference type="ARBA" id="ARBA00010600"/>
    </source>
</evidence>
<feature type="transmembrane region" description="Helical" evidence="16">
    <location>
        <begin position="63"/>
        <end position="83"/>
    </location>
</feature>
<dbReference type="PANTHER" id="PTHR12989">
    <property type="entry name" value="ALPHA-1,2-GLUCOSYLTRANSFERASE ALG10"/>
    <property type="match status" value="1"/>
</dbReference>
<dbReference type="EC" id="2.4.1.256" evidence="4"/>
<dbReference type="PANTHER" id="PTHR12989:SF10">
    <property type="entry name" value="DOL-P-GLC:GLC(2)MAN(9)GLCNAC(2)-PP-DOL ALPHA-1,2-GLUCOSYLTRANSFERASE-RELATED"/>
    <property type="match status" value="1"/>
</dbReference>
<evidence type="ECO:0000256" key="2">
    <source>
        <dbReference type="ARBA" id="ARBA00004922"/>
    </source>
</evidence>
<sequence length="709" mass="80061">MATSKRSKRLKRLHRSSSAADDWDDPVPDGLKITWQRYLLAATDYLRSMANPPESDLSRSARWLVPFFLVLVPLWVSLVNKAVPEPYLDEVFHVPQAQAYWSHKWTQWDPKLTTPPGLYLCSYTIFAIVLLLRGSPTKLTPDVLRMTNVGATTVVFPWRLQKLLDTLQRTTNTRPLGANVSHTVLNICLFPPLFFFSGLYYTDVLALLVVVEAYNWDLKRDTEGHQQGDSGKDKKEGLSNGILETLGFLAFALAALVFRQTNIFWVSVFLGGLQVLRKIRKSATPCMSSKVSTIVKQGLQNEVYDPLVSEASLEDYPKTAISLATVGLKKPFSLLVSLIPHIIVLAAFGAFVLWNNGVVLGHKEFHTAGIHLAQMLYIWPYFTFFSWPLFILPLVNILALKPLPKYLNLGFPPKQMKYPKLKAALVVIPLMLAVVHFNTIVHPFTLADNRHYVFYVFRILLLHPAVKYAAVPVYFLCGWVVISAFGFTTIQRPPKALRVQQSASAAPQAPVPAPAPAPAAQEPKSTSSSVRKPLQAHQQPPKGTKKPNRPSNKKPKKADPPAETKNTDTSELPAGITDPKDPAVLARVQQHILTRQRELLEAPRVSFVLVWLAATSLSLITAPLVEPRYLIIPWVMWRVHLPPLPCLFRDRETRPRTEEAKRRSDLIVNLPKFVETVWFLIINLITGYVFLYKGFEWPQEPGKTQRFMW</sequence>
<evidence type="ECO:0000256" key="8">
    <source>
        <dbReference type="ARBA" id="ARBA00022692"/>
    </source>
</evidence>
<keyword evidence="10 16" id="KW-1133">Transmembrane helix</keyword>
<dbReference type="GO" id="GO:0006488">
    <property type="term" value="P:dolichol-linked oligosaccharide biosynthetic process"/>
    <property type="evidence" value="ECO:0007669"/>
    <property type="project" value="InterPro"/>
</dbReference>
<evidence type="ECO:0000256" key="7">
    <source>
        <dbReference type="ARBA" id="ARBA00022679"/>
    </source>
</evidence>
<dbReference type="EMBL" id="CM002798">
    <property type="protein sequence ID" value="KZN94509.1"/>
    <property type="molecule type" value="Genomic_DNA"/>
</dbReference>
<dbReference type="Pfam" id="PF04922">
    <property type="entry name" value="DIE2_ALG10"/>
    <property type="match status" value="1"/>
</dbReference>
<evidence type="ECO:0000256" key="13">
    <source>
        <dbReference type="ARBA" id="ARBA00044727"/>
    </source>
</evidence>
<evidence type="ECO:0000256" key="15">
    <source>
        <dbReference type="SAM" id="MobiDB-lite"/>
    </source>
</evidence>
<evidence type="ECO:0000256" key="14">
    <source>
        <dbReference type="ARBA" id="ARBA00048064"/>
    </source>
</evidence>
<feature type="transmembrane region" description="Helical" evidence="16">
    <location>
        <begin position="669"/>
        <end position="691"/>
    </location>
</feature>
<dbReference type="Proteomes" id="UP000076449">
    <property type="component" value="Chromosome I"/>
</dbReference>
<evidence type="ECO:0000256" key="6">
    <source>
        <dbReference type="ARBA" id="ARBA00022676"/>
    </source>
</evidence>
<feature type="transmembrane region" description="Helical" evidence="16">
    <location>
        <begin position="421"/>
        <end position="445"/>
    </location>
</feature>
<keyword evidence="8 16" id="KW-0812">Transmembrane</keyword>
<evidence type="ECO:0000256" key="16">
    <source>
        <dbReference type="SAM" id="Phobius"/>
    </source>
</evidence>
<evidence type="ECO:0000256" key="11">
    <source>
        <dbReference type="ARBA" id="ARBA00023136"/>
    </source>
</evidence>
<evidence type="ECO:0000256" key="12">
    <source>
        <dbReference type="ARBA" id="ARBA00032069"/>
    </source>
</evidence>
<comment type="similarity">
    <text evidence="3">Belongs to the ALG10 glucosyltransferase family.</text>
</comment>
<evidence type="ECO:0000256" key="10">
    <source>
        <dbReference type="ARBA" id="ARBA00022989"/>
    </source>
</evidence>
<evidence type="ECO:0000256" key="9">
    <source>
        <dbReference type="ARBA" id="ARBA00022824"/>
    </source>
</evidence>
<reference evidence="17" key="1">
    <citation type="journal article" date="2014" name="Genome Announc.">
        <title>Complete sequencing and chromosome-scale genome assembly of the industrial progenitor strain P2niaD18 from the penicillin producer Penicillium chrysogenum.</title>
        <authorList>
            <person name="Specht T."/>
            <person name="Dahlmann T.A."/>
            <person name="Zadra I."/>
            <person name="Kurnsteiner H."/>
            <person name="Kuck U."/>
        </authorList>
    </citation>
    <scope>NUCLEOTIDE SEQUENCE [LARGE SCALE GENOMIC DNA]</scope>
    <source>
        <strain evidence="17">P2niaD18</strain>
    </source>
</reference>
<accession>A0A167YTH1</accession>
<keyword evidence="11 16" id="KW-0472">Membrane</keyword>
<feature type="compositionally biased region" description="Basic and acidic residues" evidence="15">
    <location>
        <begin position="557"/>
        <end position="568"/>
    </location>
</feature>
<gene>
    <name evidence="17" type="ORF">EN45_047060</name>
</gene>
<comment type="catalytic activity">
    <reaction evidence="14">
        <text>an alpha-D-Glc-(1-&gt;3)-alpha-D-Glc-(1-&gt;3)-alpha-D-Man-(1-&gt;2)-alpha-D-Man-(1-&gt;2)-alpha-D-Man-(1-&gt;3)-[alpha-D-Man-(1-&gt;2)-alpha-D-Man-(1-&gt;3)-[alpha-D-Man-(1-&gt;2)-alpha-D-Man-(1-&gt;6)]-alpha-D-Man-(1-&gt;6)]-beta-D-Man-(1-&gt;4)-beta-D-GlcNAc-(1-&gt;4)-alpha-D-GlcNAc-diphospho-di-trans,poly-cis-dolichol + a di-trans,poly-cis-dolichyl beta-D-glucosyl phosphate = a alpha-D-Glc-(1-&gt;2)-alpha-D-Glc-(1-&gt;3)-alpha-D-Glc-(1-&gt;3)-alpha-D-Man-(1-&gt;2)-alpha-D-Man-(1-&gt;2)-alpha-D-Man-(1-&gt;3)-[alpha-D-Man-(1-&gt;2)-alpha-D-Man-(1-&gt;3)-[alpha-D-Man-(1-&gt;2)-alpha-D-Man-(1-&gt;6)]-alpha-D-Man-(1-&gt;6)]-beta-D-Man-(1-&gt;4)-beta-D-GlcNAc-(1-&gt;4)-alpha-D-GlcNAc-diphospho-di-trans,poly-cis-dolichol + a di-trans,poly-cis-dolichyl phosphate + H(+)</text>
        <dbReference type="Rhea" id="RHEA:29543"/>
        <dbReference type="Rhea" id="RHEA-COMP:19498"/>
        <dbReference type="Rhea" id="RHEA-COMP:19502"/>
        <dbReference type="Rhea" id="RHEA-COMP:19512"/>
        <dbReference type="Rhea" id="RHEA-COMP:19522"/>
        <dbReference type="ChEBI" id="CHEBI:15378"/>
        <dbReference type="ChEBI" id="CHEBI:57525"/>
        <dbReference type="ChEBI" id="CHEBI:57683"/>
        <dbReference type="ChEBI" id="CHEBI:132522"/>
        <dbReference type="ChEBI" id="CHEBI:132523"/>
        <dbReference type="EC" id="2.4.1.256"/>
    </reaction>
    <physiologicalReaction direction="left-to-right" evidence="14">
        <dbReference type="Rhea" id="RHEA:29544"/>
    </physiologicalReaction>
</comment>
<dbReference type="GO" id="GO:0106073">
    <property type="term" value="F:dolichyl pyrophosphate Glc2Man9GlcNAc2 alpha-1,2-glucosyltransferase activity"/>
    <property type="evidence" value="ECO:0007669"/>
    <property type="project" value="UniProtKB-EC"/>
</dbReference>
<keyword evidence="7 17" id="KW-0808">Transferase</keyword>
<evidence type="ECO:0000313" key="17">
    <source>
        <dbReference type="EMBL" id="KZN94509.1"/>
    </source>
</evidence>
<feature type="transmembrane region" description="Helical" evidence="16">
    <location>
        <begin position="193"/>
        <end position="216"/>
    </location>
</feature>
<feature type="region of interest" description="Disordered" evidence="15">
    <location>
        <begin position="1"/>
        <end position="21"/>
    </location>
</feature>
<organism evidence="17">
    <name type="scientific">Penicillium chrysogenum</name>
    <name type="common">Penicillium notatum</name>
    <dbReference type="NCBI Taxonomy" id="5076"/>
    <lineage>
        <taxon>Eukaryota</taxon>
        <taxon>Fungi</taxon>
        <taxon>Dikarya</taxon>
        <taxon>Ascomycota</taxon>
        <taxon>Pezizomycotina</taxon>
        <taxon>Eurotiomycetes</taxon>
        <taxon>Eurotiomycetidae</taxon>
        <taxon>Eurotiales</taxon>
        <taxon>Aspergillaceae</taxon>
        <taxon>Penicillium</taxon>
        <taxon>Penicillium chrysogenum species complex</taxon>
    </lineage>
</organism>
<comment type="pathway">
    <text evidence="2">Protein modification; protein glycosylation.</text>
</comment>
<feature type="transmembrane region" description="Helical" evidence="16">
    <location>
        <begin position="332"/>
        <end position="354"/>
    </location>
</feature>
<feature type="transmembrane region" description="Helical" evidence="16">
    <location>
        <begin position="378"/>
        <end position="400"/>
    </location>
</feature>
<keyword evidence="9" id="KW-0256">Endoplasmic reticulum</keyword>
<dbReference type="UniPathway" id="UPA00378"/>
<comment type="subcellular location">
    <subcellularLocation>
        <location evidence="1">Endoplasmic reticulum membrane</location>
        <topology evidence="1">Multi-pass membrane protein</topology>
    </subcellularLocation>
</comment>
<feature type="transmembrane region" description="Helical" evidence="16">
    <location>
        <begin position="605"/>
        <end position="625"/>
    </location>
</feature>
<name>A0A167YTH1_PENCH</name>
<evidence type="ECO:0000256" key="5">
    <source>
        <dbReference type="ARBA" id="ARBA00018512"/>
    </source>
</evidence>
<feature type="compositionally biased region" description="Basic residues" evidence="15">
    <location>
        <begin position="1"/>
        <end position="15"/>
    </location>
</feature>
<dbReference type="InterPro" id="IPR016900">
    <property type="entry name" value="Alg10"/>
</dbReference>
<feature type="transmembrane region" description="Helical" evidence="16">
    <location>
        <begin position="117"/>
        <end position="136"/>
    </location>
</feature>
<feature type="region of interest" description="Disordered" evidence="15">
    <location>
        <begin position="501"/>
        <end position="581"/>
    </location>
</feature>
<feature type="compositionally biased region" description="Basic residues" evidence="15">
    <location>
        <begin position="543"/>
        <end position="556"/>
    </location>
</feature>
<dbReference type="GO" id="GO:0005789">
    <property type="term" value="C:endoplasmic reticulum membrane"/>
    <property type="evidence" value="ECO:0007669"/>
    <property type="project" value="UniProtKB-SubCell"/>
</dbReference>
<keyword evidence="6" id="KW-0328">Glycosyltransferase</keyword>
<proteinExistence type="inferred from homology"/>
<dbReference type="AlphaFoldDB" id="A0A167YTH1"/>
<feature type="transmembrane region" description="Helical" evidence="16">
    <location>
        <begin position="465"/>
        <end position="488"/>
    </location>
</feature>
<protein>
    <recommendedName>
        <fullName evidence="5">Dol-P-Glc:Glc(2)Man(9)GlcNAc(2)-PP-Dol alpha-1,2-glucosyltransferase</fullName>
        <ecNumber evidence="4">2.4.1.256</ecNumber>
    </recommendedName>
    <alternativeName>
        <fullName evidence="12">Asparagine-linked glycosylation protein 10</fullName>
    </alternativeName>
</protein>